<sequence>MFHRSTALINTENYQKYAHEHYPDLCQPRPEISHKGTFGTVGVIGGNKGMVGAAMLASSAALYSGCGKVLTGLLNQAHNTPAVFHQYPEIMVDYAVDMVTHYHQQVDTWIIGCGMSQNDVAIQILKALWNSSISQLVVDAGALPILADYSEFFPHQVKRTDLVLTPHPGEAARLLNVSVERIEASRDWAARELASRYRAWVILKGHDTLISSARGFLLVNPTGNAGLATAGSGDVLAGVVGSLLAQGIPAEQAVPAAVWLHGAASDILAQLHIGPIGLVASELADAIRWLRNQLVYHNDLPESPYSHYDKDYL</sequence>
<dbReference type="EMBL" id="ADCY02000054">
    <property type="protein sequence ID" value="EFG30105.1"/>
    <property type="molecule type" value="Genomic_DNA"/>
</dbReference>
<dbReference type="Pfam" id="PF01256">
    <property type="entry name" value="Carb_kinase"/>
    <property type="match status" value="1"/>
</dbReference>
<evidence type="ECO:0000256" key="2">
    <source>
        <dbReference type="ARBA" id="ARBA00022840"/>
    </source>
</evidence>
<evidence type="ECO:0000256" key="5">
    <source>
        <dbReference type="ARBA" id="ARBA00023239"/>
    </source>
</evidence>
<dbReference type="PANTHER" id="PTHR12592:SF0">
    <property type="entry name" value="ATP-DEPENDENT (S)-NAD(P)H-HYDRATE DEHYDRATASE"/>
    <property type="match status" value="1"/>
</dbReference>
<feature type="binding site" evidence="6">
    <location>
        <position position="233"/>
    </location>
    <ligand>
        <name>AMP</name>
        <dbReference type="ChEBI" id="CHEBI:456215"/>
    </ligand>
</feature>
<evidence type="ECO:0000256" key="1">
    <source>
        <dbReference type="ARBA" id="ARBA00022741"/>
    </source>
</evidence>
<keyword evidence="4 6" id="KW-0520">NAD</keyword>
<evidence type="ECO:0000256" key="3">
    <source>
        <dbReference type="ARBA" id="ARBA00022857"/>
    </source>
</evidence>
<dbReference type="SUPFAM" id="SSF53613">
    <property type="entry name" value="Ribokinase-like"/>
    <property type="match status" value="1"/>
</dbReference>
<keyword evidence="9" id="KW-1185">Reference proteome</keyword>
<feature type="domain" description="YjeF C-terminal" evidence="7">
    <location>
        <begin position="18"/>
        <end position="294"/>
    </location>
</feature>
<dbReference type="PROSITE" id="PS01050">
    <property type="entry name" value="YJEF_C_2"/>
    <property type="match status" value="1"/>
</dbReference>
<dbReference type="NCBIfam" id="TIGR00196">
    <property type="entry name" value="yjeF_cterm"/>
    <property type="match status" value="1"/>
</dbReference>
<evidence type="ECO:0000256" key="4">
    <source>
        <dbReference type="ARBA" id="ARBA00023027"/>
    </source>
</evidence>
<comment type="catalytic activity">
    <reaction evidence="6">
        <text>(6S)-NADHX + ADP = AMP + phosphate + NADH + H(+)</text>
        <dbReference type="Rhea" id="RHEA:32223"/>
        <dbReference type="ChEBI" id="CHEBI:15378"/>
        <dbReference type="ChEBI" id="CHEBI:43474"/>
        <dbReference type="ChEBI" id="CHEBI:57945"/>
        <dbReference type="ChEBI" id="CHEBI:64074"/>
        <dbReference type="ChEBI" id="CHEBI:456215"/>
        <dbReference type="ChEBI" id="CHEBI:456216"/>
        <dbReference type="EC" id="4.2.1.136"/>
    </reaction>
</comment>
<keyword evidence="2 6" id="KW-0067">ATP-binding</keyword>
<dbReference type="EC" id="4.2.1.136" evidence="6"/>
<evidence type="ECO:0000259" key="7">
    <source>
        <dbReference type="PROSITE" id="PS51383"/>
    </source>
</evidence>
<comment type="subunit">
    <text evidence="6">Homotetramer.</text>
</comment>
<dbReference type="GO" id="GO:0046496">
    <property type="term" value="P:nicotinamide nucleotide metabolic process"/>
    <property type="evidence" value="ECO:0007669"/>
    <property type="project" value="UniProtKB-UniRule"/>
</dbReference>
<dbReference type="Proteomes" id="UP000017813">
    <property type="component" value="Unassembled WGS sequence"/>
</dbReference>
<dbReference type="CDD" id="cd01171">
    <property type="entry name" value="YXKO-related"/>
    <property type="match status" value="1"/>
</dbReference>
<evidence type="ECO:0000313" key="8">
    <source>
        <dbReference type="EMBL" id="EFG30105.1"/>
    </source>
</evidence>
<dbReference type="GO" id="GO:0052856">
    <property type="term" value="F:NAD(P)HX epimerase activity"/>
    <property type="evidence" value="ECO:0007669"/>
    <property type="project" value="TreeGrafter"/>
</dbReference>
<feature type="binding site" evidence="6">
    <location>
        <position position="167"/>
    </location>
    <ligand>
        <name>(6S)-NADPHX</name>
        <dbReference type="ChEBI" id="CHEBI:64076"/>
    </ligand>
</feature>
<feature type="binding site" evidence="6">
    <location>
        <position position="53"/>
    </location>
    <ligand>
        <name>(6S)-NADPHX</name>
        <dbReference type="ChEBI" id="CHEBI:64076"/>
    </ligand>
</feature>
<feature type="binding site" evidence="6">
    <location>
        <position position="114"/>
    </location>
    <ligand>
        <name>(6S)-NADPHX</name>
        <dbReference type="ChEBI" id="CHEBI:64076"/>
    </ligand>
</feature>
<evidence type="ECO:0000256" key="6">
    <source>
        <dbReference type="HAMAP-Rule" id="MF_01965"/>
    </source>
</evidence>
<feature type="binding site" evidence="6">
    <location>
        <position position="234"/>
    </location>
    <ligand>
        <name>(6S)-NADPHX</name>
        <dbReference type="ChEBI" id="CHEBI:64076"/>
    </ligand>
</feature>
<comment type="cofactor">
    <cofactor evidence="6">
        <name>Mg(2+)</name>
        <dbReference type="ChEBI" id="CHEBI:18420"/>
    </cofactor>
</comment>
<accession>V9H5H5</accession>
<dbReference type="GO" id="GO:0005524">
    <property type="term" value="F:ATP binding"/>
    <property type="evidence" value="ECO:0007669"/>
    <property type="project" value="UniProtKB-KW"/>
</dbReference>
<gene>
    <name evidence="6" type="primary">nnrD</name>
    <name evidence="8" type="ORF">HMPREF9021_02010</name>
</gene>
<comment type="catalytic activity">
    <reaction evidence="6">
        <text>(6S)-NADPHX + ADP = AMP + phosphate + NADPH + H(+)</text>
        <dbReference type="Rhea" id="RHEA:32235"/>
        <dbReference type="ChEBI" id="CHEBI:15378"/>
        <dbReference type="ChEBI" id="CHEBI:43474"/>
        <dbReference type="ChEBI" id="CHEBI:57783"/>
        <dbReference type="ChEBI" id="CHEBI:64076"/>
        <dbReference type="ChEBI" id="CHEBI:456215"/>
        <dbReference type="ChEBI" id="CHEBI:456216"/>
        <dbReference type="EC" id="4.2.1.136"/>
    </reaction>
</comment>
<dbReference type="HAMAP" id="MF_01965">
    <property type="entry name" value="NADHX_dehydratase"/>
    <property type="match status" value="1"/>
</dbReference>
<dbReference type="GO" id="GO:0110051">
    <property type="term" value="P:metabolite repair"/>
    <property type="evidence" value="ECO:0007669"/>
    <property type="project" value="TreeGrafter"/>
</dbReference>
<comment type="caution">
    <text evidence="8">The sequence shown here is derived from an EMBL/GenBank/DDBJ whole genome shotgun (WGS) entry which is preliminary data.</text>
</comment>
<dbReference type="PANTHER" id="PTHR12592">
    <property type="entry name" value="ATP-DEPENDENT (S)-NAD(P)H-HYDRATE DEHYDRATASE FAMILY MEMBER"/>
    <property type="match status" value="1"/>
</dbReference>
<proteinExistence type="inferred from homology"/>
<keyword evidence="1 6" id="KW-0547">Nucleotide-binding</keyword>
<dbReference type="PROSITE" id="PS51383">
    <property type="entry name" value="YJEF_C_3"/>
    <property type="match status" value="1"/>
</dbReference>
<comment type="function">
    <text evidence="6">Catalyzes the dehydration of the S-form of NAD(P)HX at the expense of ADP, which is converted to AMP. Together with NAD(P)HX epimerase, which catalyzes the epimerization of the S- and R-forms, the enzyme allows the repair of both epimers of NAD(P)HX, a damaged form of NAD(P)H that is a result of enzymatic or heat-dependent hydration.</text>
</comment>
<dbReference type="Gene3D" id="3.40.1190.20">
    <property type="match status" value="1"/>
</dbReference>
<dbReference type="AlphaFoldDB" id="V9H5H5"/>
<dbReference type="HOGENOM" id="CLU_024853_2_5_4"/>
<name>V9H5H5_9NEIS</name>
<protein>
    <recommendedName>
        <fullName evidence="6">ADP-dependent (S)-NAD(P)H-hydrate dehydratase</fullName>
        <ecNumber evidence="6">4.2.1.136</ecNumber>
    </recommendedName>
    <alternativeName>
        <fullName evidence="6">ADP-dependent NAD(P)HX dehydratase</fullName>
    </alternativeName>
</protein>
<dbReference type="STRING" id="641147.HMPREF9021_02010"/>
<dbReference type="eggNOG" id="COG0063">
    <property type="taxonomic scope" value="Bacteria"/>
</dbReference>
<feature type="binding site" evidence="6">
    <location>
        <begin position="204"/>
        <end position="208"/>
    </location>
    <ligand>
        <name>AMP</name>
        <dbReference type="ChEBI" id="CHEBI:456215"/>
    </ligand>
</feature>
<dbReference type="InterPro" id="IPR017953">
    <property type="entry name" value="Carbohydrate_kinase_pred_CS"/>
</dbReference>
<dbReference type="InterPro" id="IPR000631">
    <property type="entry name" value="CARKD"/>
</dbReference>
<dbReference type="InterPro" id="IPR029056">
    <property type="entry name" value="Ribokinase-like"/>
</dbReference>
<dbReference type="RefSeq" id="WP_002642865.1">
    <property type="nucleotide sequence ID" value="NZ_CP019448.1"/>
</dbReference>
<reference evidence="8 9" key="2">
    <citation type="submission" date="2011-10" db="EMBL/GenBank/DDBJ databases">
        <title>The Genome Sequence of Simonsiella muelleri ATCC 29453.</title>
        <authorList>
            <consortium name="The Broad Institute Genome Sequencing Platform"/>
            <consortium name="The Broad Institute Genome Sequencing Center for Infectious Disease"/>
            <person name="Earl A."/>
            <person name="Ward D."/>
            <person name="Feldgarden M."/>
            <person name="Gevers D."/>
            <person name="Izard J."/>
            <person name="Baranova O.V."/>
            <person name="Blanton J.M."/>
            <person name="Tanner A.C."/>
            <person name="Dewhirst F."/>
            <person name="Young S.K."/>
            <person name="Zeng Q."/>
            <person name="Gargeya S."/>
            <person name="Fitzgerald M."/>
            <person name="Haas B."/>
            <person name="Abouelleil A."/>
            <person name="Alvarado L."/>
            <person name="Arachchi H.M."/>
            <person name="Berlin A."/>
            <person name="Brown A."/>
            <person name="Chapman S.B."/>
            <person name="Chen Z."/>
            <person name="Dunbar C."/>
            <person name="Freedman E."/>
            <person name="Gearin G."/>
            <person name="Goldberg J."/>
            <person name="Griggs A."/>
            <person name="Gujja S."/>
            <person name="Heiman D."/>
            <person name="Howarth C."/>
            <person name="Larson L."/>
            <person name="Lui A."/>
            <person name="MacDonald P.J.P."/>
            <person name="Montmayeur A."/>
            <person name="Murphy C."/>
            <person name="Neiman D."/>
            <person name="Pearson M."/>
            <person name="Priest M."/>
            <person name="Roberts A."/>
            <person name="Saif S."/>
            <person name="Shea T."/>
            <person name="Shenoy N."/>
            <person name="Sisk P."/>
            <person name="Stolte C."/>
            <person name="Sykes S."/>
            <person name="Wortman J."/>
            <person name="Nusbaum C."/>
            <person name="Birren B."/>
        </authorList>
    </citation>
    <scope>NUCLEOTIDE SEQUENCE [LARGE SCALE GENOMIC DNA]</scope>
    <source>
        <strain evidence="8 9">ATCC 29453</strain>
    </source>
</reference>
<keyword evidence="5 6" id="KW-0456">Lyase</keyword>
<dbReference type="GO" id="GO:0052855">
    <property type="term" value="F:ADP-dependent NAD(P)H-hydrate dehydratase activity"/>
    <property type="evidence" value="ECO:0007669"/>
    <property type="project" value="UniProtKB-UniRule"/>
</dbReference>
<comment type="similarity">
    <text evidence="6">Belongs to the NnrD/CARKD family.</text>
</comment>
<keyword evidence="3 6" id="KW-0521">NADP</keyword>
<dbReference type="KEGG" id="smur:BWP33_02775"/>
<organism evidence="8 9">
    <name type="scientific">Simonsiella muelleri ATCC 29453</name>
    <dbReference type="NCBI Taxonomy" id="641147"/>
    <lineage>
        <taxon>Bacteria</taxon>
        <taxon>Pseudomonadati</taxon>
        <taxon>Pseudomonadota</taxon>
        <taxon>Betaproteobacteria</taxon>
        <taxon>Neisseriales</taxon>
        <taxon>Neisseriaceae</taxon>
        <taxon>Simonsiella</taxon>
    </lineage>
</organism>
<evidence type="ECO:0000313" key="9">
    <source>
        <dbReference type="Proteomes" id="UP000017813"/>
    </source>
</evidence>
<reference evidence="8 9" key="1">
    <citation type="submission" date="2010-03" db="EMBL/GenBank/DDBJ databases">
        <authorList>
            <consortium name="The Broad Institute Genome Sequencing Platform"/>
            <person name="Ward D."/>
            <person name="Earl A."/>
            <person name="Feldgarden M."/>
            <person name="Gevers D."/>
            <person name="Young S."/>
            <person name="Zeng Q."/>
            <person name="Koehrsen M."/>
            <person name="Alvarado L."/>
            <person name="Berlin A.M."/>
            <person name="Borenstein D."/>
            <person name="Chapman S.B."/>
            <person name="Chen Z."/>
            <person name="Engels R."/>
            <person name="Freedman E."/>
            <person name="Gellesch M."/>
            <person name="Goldberg J."/>
            <person name="Griggs A."/>
            <person name="Gujja S."/>
            <person name="Heilman E.R."/>
            <person name="Heiman D.I."/>
            <person name="Hepburn T.A."/>
            <person name="Howarth C."/>
            <person name="Jen D."/>
            <person name="Larson L."/>
            <person name="Mehta T."/>
            <person name="Park D."/>
            <person name="Pearson M."/>
            <person name="Richards J."/>
            <person name="Roberts A."/>
            <person name="Saif S."/>
            <person name="Shea T.D."/>
            <person name="Shenoy N."/>
            <person name="Sisk P."/>
            <person name="Stolte C."/>
            <person name="Sykes S.N."/>
            <person name="Walk T."/>
            <person name="White J."/>
            <person name="Yandava C."/>
            <person name="Izard J."/>
            <person name="Baranova O.V."/>
            <person name="Blanton J.M."/>
            <person name="Tanner A.C."/>
            <person name="Dewhirst F."/>
            <person name="Haas B."/>
            <person name="Nusbaum C."/>
            <person name="Birren B."/>
        </authorList>
    </citation>
    <scope>NUCLEOTIDE SEQUENCE [LARGE SCALE GENOMIC DNA]</scope>
    <source>
        <strain evidence="8 9">ATCC 29453</strain>
    </source>
</reference>
<dbReference type="OrthoDB" id="9806925at2"/>